<organism evidence="8">
    <name type="scientific">Streptococcus infantis SK1302</name>
    <dbReference type="NCBI Taxonomy" id="871237"/>
    <lineage>
        <taxon>Bacteria</taxon>
        <taxon>Bacillati</taxon>
        <taxon>Bacillota</taxon>
        <taxon>Bacilli</taxon>
        <taxon>Lactobacillales</taxon>
        <taxon>Streptococcaceae</taxon>
        <taxon>Streptococcus</taxon>
    </lineage>
</organism>
<protein>
    <submittedName>
        <fullName evidence="8">Prolipoprotein diacylglyceryl transferase</fullName>
        <ecNumber evidence="8">2.4.99.-</ecNumber>
    </submittedName>
</protein>
<name>A0ABP2JAJ3_9STRE</name>
<dbReference type="Pfam" id="PF06103">
    <property type="entry name" value="DUF948"/>
    <property type="match status" value="1"/>
</dbReference>
<dbReference type="InterPro" id="IPR001640">
    <property type="entry name" value="Lgt"/>
</dbReference>
<keyword evidence="5 7" id="KW-1133">Transmembrane helix</keyword>
<keyword evidence="6 7" id="KW-0472">Membrane</keyword>
<evidence type="ECO:0000256" key="3">
    <source>
        <dbReference type="ARBA" id="ARBA00022679"/>
    </source>
</evidence>
<feature type="transmembrane region" description="Helical" evidence="7">
    <location>
        <begin position="135"/>
        <end position="153"/>
    </location>
</feature>
<feature type="transmembrane region" description="Helical" evidence="7">
    <location>
        <begin position="20"/>
        <end position="41"/>
    </location>
</feature>
<comment type="caution">
    <text evidence="8">The sequence shown here is derived from an EMBL/GenBank/DDBJ whole genome shotgun (WGS) entry which is preliminary data.</text>
</comment>
<keyword evidence="8" id="KW-0328">Glycosyltransferase</keyword>
<dbReference type="PROSITE" id="PS01311">
    <property type="entry name" value="LGT"/>
    <property type="match status" value="1"/>
</dbReference>
<keyword evidence="4 7" id="KW-0812">Transmembrane</keyword>
<gene>
    <name evidence="8" type="ORF">SIN_0012</name>
</gene>
<evidence type="ECO:0000256" key="1">
    <source>
        <dbReference type="ARBA" id="ARBA00007150"/>
    </source>
</evidence>
<dbReference type="EC" id="2.4.99.-" evidence="8"/>
<sequence>MLFLVFDYYSQHLGEIFAIWNGGLAIYGGLITGAIVLYIFADRKLINTWDFLDIAAPSVMIAQSLGRWGNFFNQEAYGAVVENLDYLPDFIKNQMYIDGSYRQPTFLYESIWNLIGFALIVIFRRRLKNIRRGHITAFYLIWYGFGRMIIEGMRTDSLMFFGLRVSQWLSALLIGLGIYIIFYQNRKKAPFYNVKRRIKMLEVAYIIVAIALVVFLVYLIITLQKVGRVIDETEKTVKTLTSDVDVTLHQTNELLTKVNVLVDDINVKVATIDPLFTAVADLSVSVSDLNEQARVLSKKASSAGSKTIKTGAGLSAIRVASKFFKK</sequence>
<evidence type="ECO:0000256" key="4">
    <source>
        <dbReference type="ARBA" id="ARBA00022692"/>
    </source>
</evidence>
<dbReference type="NCBIfam" id="TIGR00544">
    <property type="entry name" value="lgt"/>
    <property type="match status" value="1"/>
</dbReference>
<evidence type="ECO:0000256" key="5">
    <source>
        <dbReference type="ARBA" id="ARBA00022989"/>
    </source>
</evidence>
<evidence type="ECO:0000313" key="8">
    <source>
        <dbReference type="EMBL" id="EFO55269.1"/>
    </source>
</evidence>
<dbReference type="Pfam" id="PF01790">
    <property type="entry name" value="LGT"/>
    <property type="match status" value="1"/>
</dbReference>
<dbReference type="InterPro" id="IPR009293">
    <property type="entry name" value="UPF0478"/>
</dbReference>
<feature type="transmembrane region" description="Helical" evidence="7">
    <location>
        <begin position="203"/>
        <end position="221"/>
    </location>
</feature>
<keyword evidence="3 8" id="KW-0808">Transferase</keyword>
<reference evidence="8" key="1">
    <citation type="submission" date="2010-09" db="EMBL/GenBank/DDBJ databases">
        <authorList>
            <person name="Daugherty S.C."/>
            <person name="Kilian M."/>
            <person name="Tettelin H."/>
        </authorList>
    </citation>
    <scope>NUCLEOTIDE SEQUENCE [LARGE SCALE GENOMIC DNA]</scope>
    <source>
        <strain evidence="8">SK1302</strain>
    </source>
</reference>
<proteinExistence type="inferred from homology"/>
<comment type="similarity">
    <text evidence="1">Belongs to the Lgt family.</text>
</comment>
<accession>A0ABP2JAJ3</accession>
<keyword evidence="2" id="KW-1003">Cell membrane</keyword>
<evidence type="ECO:0000256" key="2">
    <source>
        <dbReference type="ARBA" id="ARBA00022475"/>
    </source>
</evidence>
<evidence type="ECO:0000256" key="7">
    <source>
        <dbReference type="SAM" id="Phobius"/>
    </source>
</evidence>
<dbReference type="PANTHER" id="PTHR30589:SF0">
    <property type="entry name" value="PHOSPHATIDYLGLYCEROL--PROLIPOPROTEIN DIACYLGLYCERYL TRANSFERASE"/>
    <property type="match status" value="1"/>
</dbReference>
<dbReference type="EMBL" id="AEDY01000002">
    <property type="protein sequence ID" value="EFO55269.1"/>
    <property type="molecule type" value="Genomic_DNA"/>
</dbReference>
<dbReference type="GO" id="GO:0016757">
    <property type="term" value="F:glycosyltransferase activity"/>
    <property type="evidence" value="ECO:0007669"/>
    <property type="project" value="UniProtKB-KW"/>
</dbReference>
<feature type="transmembrane region" description="Helical" evidence="7">
    <location>
        <begin position="165"/>
        <end position="182"/>
    </location>
</feature>
<evidence type="ECO:0000256" key="6">
    <source>
        <dbReference type="ARBA" id="ARBA00023136"/>
    </source>
</evidence>
<dbReference type="PANTHER" id="PTHR30589">
    <property type="entry name" value="PROLIPOPROTEIN DIACYLGLYCERYL TRANSFERASE"/>
    <property type="match status" value="1"/>
</dbReference>